<feature type="region of interest" description="Disordered" evidence="1">
    <location>
        <begin position="136"/>
        <end position="156"/>
    </location>
</feature>
<organism evidence="2 3">
    <name type="scientific">Oikopleura dioica</name>
    <name type="common">Tunicate</name>
    <dbReference type="NCBI Taxonomy" id="34765"/>
    <lineage>
        <taxon>Eukaryota</taxon>
        <taxon>Metazoa</taxon>
        <taxon>Chordata</taxon>
        <taxon>Tunicata</taxon>
        <taxon>Appendicularia</taxon>
        <taxon>Copelata</taxon>
        <taxon>Oikopleuridae</taxon>
        <taxon>Oikopleura</taxon>
    </lineage>
</organism>
<evidence type="ECO:0000313" key="2">
    <source>
        <dbReference type="EMBL" id="CAG5104915.1"/>
    </source>
</evidence>
<dbReference type="EMBL" id="OU015566">
    <property type="protein sequence ID" value="CAG5104915.1"/>
    <property type="molecule type" value="Genomic_DNA"/>
</dbReference>
<gene>
    <name evidence="2" type="ORF">OKIOD_LOCUS10432</name>
</gene>
<reference evidence="2 3" key="1">
    <citation type="submission" date="2021-04" db="EMBL/GenBank/DDBJ databases">
        <authorList>
            <person name="Bliznina A."/>
        </authorList>
    </citation>
    <scope>NUCLEOTIDE SEQUENCE [LARGE SCALE GENOMIC DNA]</scope>
</reference>
<name>A0ABN7SQA3_OIKDI</name>
<dbReference type="Proteomes" id="UP001158576">
    <property type="component" value="Chromosome 1"/>
</dbReference>
<evidence type="ECO:0000313" key="3">
    <source>
        <dbReference type="Proteomes" id="UP001158576"/>
    </source>
</evidence>
<keyword evidence="3" id="KW-1185">Reference proteome</keyword>
<evidence type="ECO:0000256" key="1">
    <source>
        <dbReference type="SAM" id="MobiDB-lite"/>
    </source>
</evidence>
<feature type="compositionally biased region" description="Basic residues" evidence="1">
    <location>
        <begin position="139"/>
        <end position="149"/>
    </location>
</feature>
<accession>A0ABN7SQA3</accession>
<feature type="region of interest" description="Disordered" evidence="1">
    <location>
        <begin position="177"/>
        <end position="201"/>
    </location>
</feature>
<feature type="region of interest" description="Disordered" evidence="1">
    <location>
        <begin position="40"/>
        <end position="60"/>
    </location>
</feature>
<sequence>MDCEEKEEDTRPIAFRVEINEETREHFLKYARESGLDKIKPEDDYFSTSDEEEHAPGDSRNLAKQIANHFDGILLRPHKTKCDKFLDYYQVYDAESLIEFIPEDEFGPEKEPPLKELCLEAAKEAAIENKERWKAEKLRKNRERKRERRRKEAEMKMQLAENFSGRIVDQDVEMADEMDDQPAQNFVEMEDEEMVSDSRKG</sequence>
<proteinExistence type="predicted"/>
<protein>
    <submittedName>
        <fullName evidence="2">Oidioi.mRNA.OKI2018_I69.chr1.g1667.t1.cds</fullName>
    </submittedName>
</protein>